<name>A0ACC2QF77_9NEOP</name>
<keyword evidence="2" id="KW-1185">Reference proteome</keyword>
<proteinExistence type="predicted"/>
<protein>
    <submittedName>
        <fullName evidence="1">Uncharacterized protein</fullName>
    </submittedName>
</protein>
<reference evidence="1" key="1">
    <citation type="submission" date="2023-03" db="EMBL/GenBank/DDBJ databases">
        <title>Chromosome-level genomes of two armyworms, Mythimna separata and Mythimna loreyi, provide insights into the biosynthesis and reception of sex pheromones.</title>
        <authorList>
            <person name="Zhao H."/>
        </authorList>
    </citation>
    <scope>NUCLEOTIDE SEQUENCE</scope>
    <source>
        <strain evidence="1">BeijingLab</strain>
    </source>
</reference>
<accession>A0ACC2QF77</accession>
<gene>
    <name evidence="1" type="ORF">PYW08_013285</name>
</gene>
<comment type="caution">
    <text evidence="1">The sequence shown here is derived from an EMBL/GenBank/DDBJ whole genome shotgun (WGS) entry which is preliminary data.</text>
</comment>
<sequence>MCIFFIKLALTICTIKMLIQVCKCIDLIDIDSYQPKPDSEPPKFEEFKPDRLELKPIRKYWLLNEHPQYTRGPAMPRVYEDEKDTNLKQKIANLVDQTMRDTQKKMKKTEEIKRDNRDAPPYKIGFILCMIKKSKNVMDELFNVAVKHRDQWKSLQHLKVFELIVHTNVDTTNLLRQLVDVHLKYMNSSNRDNRKSFILI</sequence>
<dbReference type="Proteomes" id="UP001231649">
    <property type="component" value="Chromosome 4"/>
</dbReference>
<dbReference type="EMBL" id="CM056780">
    <property type="protein sequence ID" value="KAJ8716000.1"/>
    <property type="molecule type" value="Genomic_DNA"/>
</dbReference>
<evidence type="ECO:0000313" key="1">
    <source>
        <dbReference type="EMBL" id="KAJ8716000.1"/>
    </source>
</evidence>
<evidence type="ECO:0000313" key="2">
    <source>
        <dbReference type="Proteomes" id="UP001231649"/>
    </source>
</evidence>
<organism evidence="1 2">
    <name type="scientific">Mythimna loreyi</name>
    <dbReference type="NCBI Taxonomy" id="667449"/>
    <lineage>
        <taxon>Eukaryota</taxon>
        <taxon>Metazoa</taxon>
        <taxon>Ecdysozoa</taxon>
        <taxon>Arthropoda</taxon>
        <taxon>Hexapoda</taxon>
        <taxon>Insecta</taxon>
        <taxon>Pterygota</taxon>
        <taxon>Neoptera</taxon>
        <taxon>Endopterygota</taxon>
        <taxon>Lepidoptera</taxon>
        <taxon>Glossata</taxon>
        <taxon>Ditrysia</taxon>
        <taxon>Noctuoidea</taxon>
        <taxon>Noctuidae</taxon>
        <taxon>Noctuinae</taxon>
        <taxon>Hadenini</taxon>
        <taxon>Mythimna</taxon>
    </lineage>
</organism>